<evidence type="ECO:0000313" key="2">
    <source>
        <dbReference type="Proteomes" id="UP000436468"/>
    </source>
</evidence>
<gene>
    <name evidence="1" type="ORF">GPL21_26945</name>
</gene>
<keyword evidence="2" id="KW-1185">Reference proteome</keyword>
<name>A0A844T0X0_9BRAD</name>
<dbReference type="EMBL" id="WQNF01000023">
    <property type="protein sequence ID" value="MVT68741.1"/>
    <property type="molecule type" value="Genomic_DNA"/>
</dbReference>
<proteinExistence type="predicted"/>
<dbReference type="AlphaFoldDB" id="A0A844T0X0"/>
<sequence length="124" mass="12623">MSPLIVIVASTQLSVLATINITAQPSQNVDECRNLGEAAIKAATVKPGVSASYVCHDTTLQQGLSGALGVVAYQKEDGGITILEGYMATLSDCKVAGMVAAGSKVVPGTTAWAWACYDLGSFGG</sequence>
<comment type="caution">
    <text evidence="1">The sequence shown here is derived from an EMBL/GenBank/DDBJ whole genome shotgun (WGS) entry which is preliminary data.</text>
</comment>
<protein>
    <submittedName>
        <fullName evidence="1">Uncharacterized protein</fullName>
    </submittedName>
</protein>
<organism evidence="1 2">
    <name type="scientific">Bradyrhizobium pachyrhizi</name>
    <dbReference type="NCBI Taxonomy" id="280333"/>
    <lineage>
        <taxon>Bacteria</taxon>
        <taxon>Pseudomonadati</taxon>
        <taxon>Pseudomonadota</taxon>
        <taxon>Alphaproteobacteria</taxon>
        <taxon>Hyphomicrobiales</taxon>
        <taxon>Nitrobacteraceae</taxon>
        <taxon>Bradyrhizobium</taxon>
    </lineage>
</organism>
<dbReference type="RefSeq" id="WP_050631785.1">
    <property type="nucleotide sequence ID" value="NZ_WQNF01000023.1"/>
</dbReference>
<accession>A0A844T0X0</accession>
<reference evidence="1 2" key="1">
    <citation type="submission" date="2019-12" db="EMBL/GenBank/DDBJ databases">
        <title>Draft genome sequences Bradyrhizobium cajani AMBPC1010, Bradyrhizobium pachyrhizi AMBPC1040 and Bradyrhizobium yuanmingense ALSPC3051, three plant growth promoting strains isolated from nodules of Cajanus cajan L. in Dominican Republic.</title>
        <authorList>
            <person name="Flores-Felix J.D."/>
            <person name="Araujo J."/>
            <person name="Diaz-Alcantara C."/>
            <person name="Gonzalez-Andres F."/>
            <person name="Velazquez E."/>
        </authorList>
    </citation>
    <scope>NUCLEOTIDE SEQUENCE [LARGE SCALE GENOMIC DNA]</scope>
    <source>
        <strain evidence="1 2">1040</strain>
    </source>
</reference>
<evidence type="ECO:0000313" key="1">
    <source>
        <dbReference type="EMBL" id="MVT68741.1"/>
    </source>
</evidence>
<dbReference type="Proteomes" id="UP000436468">
    <property type="component" value="Unassembled WGS sequence"/>
</dbReference>